<gene>
    <name evidence="3" type="ORF">BN863_11700</name>
</gene>
<name>T2KJ31_FORAG</name>
<dbReference type="PROSITE" id="PS00018">
    <property type="entry name" value="EF_HAND_1"/>
    <property type="match status" value="1"/>
</dbReference>
<dbReference type="HOGENOM" id="CLU_167475_0_0_10"/>
<reference evidence="3 4" key="1">
    <citation type="journal article" date="2013" name="Appl. Environ. Microbiol.">
        <title>The genome of the alga-associated marine flavobacterium Formosa agariphila KMM 3901T reveals a broad potential for degradation of algal polysaccharides.</title>
        <authorList>
            <person name="Mann A.J."/>
            <person name="Hahnke R.L."/>
            <person name="Huang S."/>
            <person name="Werner J."/>
            <person name="Xing P."/>
            <person name="Barbeyron T."/>
            <person name="Huettel B."/>
            <person name="Stueber K."/>
            <person name="Reinhardt R."/>
            <person name="Harder J."/>
            <person name="Gloeckner F.O."/>
            <person name="Amann R.I."/>
            <person name="Teeling H."/>
        </authorList>
    </citation>
    <scope>NUCLEOTIDE SEQUENCE [LARGE SCALE GENOMIC DNA]</scope>
    <source>
        <strain evidence="4">DSM 15362 / KCTC 12365 / LMG 23005 / KMM 3901</strain>
    </source>
</reference>
<dbReference type="Gene3D" id="1.10.238.10">
    <property type="entry name" value="EF-hand"/>
    <property type="match status" value="1"/>
</dbReference>
<feature type="region of interest" description="Disordered" evidence="1">
    <location>
        <begin position="1"/>
        <end position="102"/>
    </location>
</feature>
<dbReference type="eggNOG" id="ENOG503314V">
    <property type="taxonomic scope" value="Bacteria"/>
</dbReference>
<sequence>MACEQKKEKKQDEIMTTKTSAFSRKPQGGEGRKPEGGGPPSFEKLLAEMDSNGDGKLSKSEVKGPLETDFYKLDTDKDGFISKTELEHAPKPERGQRPPKSK</sequence>
<dbReference type="PROSITE" id="PS50222">
    <property type="entry name" value="EF_HAND_2"/>
    <property type="match status" value="1"/>
</dbReference>
<dbReference type="Proteomes" id="UP000016160">
    <property type="component" value="Chromosome"/>
</dbReference>
<dbReference type="AlphaFoldDB" id="T2KJ31"/>
<feature type="compositionally biased region" description="Basic and acidic residues" evidence="1">
    <location>
        <begin position="1"/>
        <end position="15"/>
    </location>
</feature>
<dbReference type="GO" id="GO:0005509">
    <property type="term" value="F:calcium ion binding"/>
    <property type="evidence" value="ECO:0007669"/>
    <property type="project" value="InterPro"/>
</dbReference>
<evidence type="ECO:0000256" key="1">
    <source>
        <dbReference type="SAM" id="MobiDB-lite"/>
    </source>
</evidence>
<dbReference type="SUPFAM" id="SSF47473">
    <property type="entry name" value="EF-hand"/>
    <property type="match status" value="1"/>
</dbReference>
<dbReference type="STRING" id="1347342.BN863_11700"/>
<dbReference type="InterPro" id="IPR002048">
    <property type="entry name" value="EF_hand_dom"/>
</dbReference>
<feature type="compositionally biased region" description="Basic and acidic residues" evidence="1">
    <location>
        <begin position="56"/>
        <end position="96"/>
    </location>
</feature>
<evidence type="ECO:0000259" key="2">
    <source>
        <dbReference type="PROSITE" id="PS50222"/>
    </source>
</evidence>
<accession>T2KJ31</accession>
<organism evidence="3 4">
    <name type="scientific">Formosa agariphila (strain DSM 15362 / KCTC 12365 / LMG 23005 / KMM 3901 / M-2Alg 35-1)</name>
    <dbReference type="NCBI Taxonomy" id="1347342"/>
    <lineage>
        <taxon>Bacteria</taxon>
        <taxon>Pseudomonadati</taxon>
        <taxon>Bacteroidota</taxon>
        <taxon>Flavobacteriia</taxon>
        <taxon>Flavobacteriales</taxon>
        <taxon>Flavobacteriaceae</taxon>
        <taxon>Formosa</taxon>
    </lineage>
</organism>
<evidence type="ECO:0000313" key="4">
    <source>
        <dbReference type="Proteomes" id="UP000016160"/>
    </source>
</evidence>
<dbReference type="Pfam" id="PF13202">
    <property type="entry name" value="EF-hand_5"/>
    <property type="match status" value="2"/>
</dbReference>
<dbReference type="InterPro" id="IPR018247">
    <property type="entry name" value="EF_Hand_1_Ca_BS"/>
</dbReference>
<proteinExistence type="predicted"/>
<keyword evidence="4" id="KW-1185">Reference proteome</keyword>
<feature type="domain" description="EF-hand" evidence="2">
    <location>
        <begin position="61"/>
        <end position="96"/>
    </location>
</feature>
<dbReference type="InterPro" id="IPR011992">
    <property type="entry name" value="EF-hand-dom_pair"/>
</dbReference>
<dbReference type="EMBL" id="HG315671">
    <property type="protein sequence ID" value="CDF78882.1"/>
    <property type="molecule type" value="Genomic_DNA"/>
</dbReference>
<dbReference type="PATRIC" id="fig|1347342.6.peg.1180"/>
<protein>
    <recommendedName>
        <fullName evidence="2">EF-hand domain-containing protein</fullName>
    </recommendedName>
</protein>
<evidence type="ECO:0000313" key="3">
    <source>
        <dbReference type="EMBL" id="CDF78882.1"/>
    </source>
</evidence>